<sequence length="95" mass="10951">MGTCGIDIPEMDYIINYDLPDWRINILEARNKFIQRCGRIGRIENGTAISFYVKSADMGCASWLRKILQNAKQVVPHFLEDRFDVEASIEKLSLQ</sequence>
<dbReference type="InterPro" id="IPR001650">
    <property type="entry name" value="Helicase_C-like"/>
</dbReference>
<evidence type="ECO:0000313" key="3">
    <source>
        <dbReference type="WBParaSite" id="PDA_v2.g8360.t1"/>
    </source>
</evidence>
<evidence type="ECO:0000259" key="1">
    <source>
        <dbReference type="PROSITE" id="PS51194"/>
    </source>
</evidence>
<organism evidence="2 3">
    <name type="scientific">Panagrolaimus davidi</name>
    <dbReference type="NCBI Taxonomy" id="227884"/>
    <lineage>
        <taxon>Eukaryota</taxon>
        <taxon>Metazoa</taxon>
        <taxon>Ecdysozoa</taxon>
        <taxon>Nematoda</taxon>
        <taxon>Chromadorea</taxon>
        <taxon>Rhabditida</taxon>
        <taxon>Tylenchina</taxon>
        <taxon>Panagrolaimomorpha</taxon>
        <taxon>Panagrolaimoidea</taxon>
        <taxon>Panagrolaimidae</taxon>
        <taxon>Panagrolaimus</taxon>
    </lineage>
</organism>
<keyword evidence="2" id="KW-1185">Reference proteome</keyword>
<dbReference type="Proteomes" id="UP000887578">
    <property type="component" value="Unplaced"/>
</dbReference>
<dbReference type="Pfam" id="PF00271">
    <property type="entry name" value="Helicase_C"/>
    <property type="match status" value="1"/>
</dbReference>
<name>A0A914R1J0_9BILA</name>
<dbReference type="AlphaFoldDB" id="A0A914R1J0"/>
<dbReference type="WBParaSite" id="PDA_v2.g8360.t1">
    <property type="protein sequence ID" value="PDA_v2.g8360.t1"/>
    <property type="gene ID" value="PDA_v2.g8360"/>
</dbReference>
<evidence type="ECO:0000313" key="2">
    <source>
        <dbReference type="Proteomes" id="UP000887578"/>
    </source>
</evidence>
<reference evidence="3" key="1">
    <citation type="submission" date="2022-11" db="UniProtKB">
        <authorList>
            <consortium name="WormBaseParasite"/>
        </authorList>
    </citation>
    <scope>IDENTIFICATION</scope>
</reference>
<proteinExistence type="predicted"/>
<accession>A0A914R1J0</accession>
<dbReference type="SUPFAM" id="SSF52540">
    <property type="entry name" value="P-loop containing nucleoside triphosphate hydrolases"/>
    <property type="match status" value="1"/>
</dbReference>
<dbReference type="Gene3D" id="3.40.50.300">
    <property type="entry name" value="P-loop containing nucleotide triphosphate hydrolases"/>
    <property type="match status" value="1"/>
</dbReference>
<dbReference type="PROSITE" id="PS51194">
    <property type="entry name" value="HELICASE_CTER"/>
    <property type="match status" value="1"/>
</dbReference>
<feature type="domain" description="Helicase C-terminal" evidence="1">
    <location>
        <begin position="1"/>
        <end position="93"/>
    </location>
</feature>
<dbReference type="InterPro" id="IPR027417">
    <property type="entry name" value="P-loop_NTPase"/>
</dbReference>
<protein>
    <submittedName>
        <fullName evidence="3">Helicase C-terminal domain-containing protein</fullName>
    </submittedName>
</protein>